<sequence>MLYLDYDLFRNLTVGTVESVSPNQIRVVIENRAPQSTALNTGTPTIFPRINGFVLIPNESGALVCIISWVGIESQTISNASHNTIINLPYPLRKMVTNPLGVLKYNDEENYEFERGVYNYPSVGDPVVIPTPEQLESIITNKDENANVVIGTAPIAANSVIKVNPDKLFGRHLAVLGNTGSGKSCSVAGLIRWSLEAAKENKKKKEKPINSRFLILDTNGEYLNTFDDICNVRKFKVKIIESDMKEFEQLRVPSWMWNSAEWSSIAQASSKTQRPILRRALRELRNGNFCSKNEIEKIRRYFTSLQIILKNDYNSGLSAFAEKPGKNEFGRKLLRVADDAKYYLSTYTTIDNRYVEGLKALSEQLNNIALKKRKNFVNKNGEEQEYFDSFYVSDVENAINAVDDFLKLFGEIQIYEGPNEDSPVPFRLESLADHIETIAEEKNVLQYLDFLVMRIRTMISDLRMGSIINTTDEVTLERWLRDYIGASEAENGEIAIIDLSLVPVDILHLVVAVISRIVFEALQRYRRLNGEALPTVLVLEEAHNYISKLNNNGEEEFSQTIMCCKIFEKIAREGRKFGLGLLISSQRPSELSQTILSQCNTFLLHRIVNDKDQELVKRLVPDNLGAMLSELPVLPTRKAIILGWAAPIPILVEMRELSKEKQPHSSDPDFWDVWTDQKERKIDWEKISKEWQEEN</sequence>
<dbReference type="Pfam" id="PF01935">
    <property type="entry name" value="DUF87"/>
    <property type="match status" value="1"/>
</dbReference>
<dbReference type="InterPro" id="IPR027417">
    <property type="entry name" value="P-loop_NTPase"/>
</dbReference>
<evidence type="ECO:0000313" key="3">
    <source>
        <dbReference type="Proteomes" id="UP000520011"/>
    </source>
</evidence>
<dbReference type="SUPFAM" id="SSF52540">
    <property type="entry name" value="P-loop containing nucleoside triphosphate hydrolases"/>
    <property type="match status" value="1"/>
</dbReference>
<proteinExistence type="predicted"/>
<reference evidence="2 3" key="1">
    <citation type="submission" date="2020-08" db="EMBL/GenBank/DDBJ databases">
        <title>Genomic Encyclopedia of Type Strains, Phase IV (KMG-IV): sequencing the most valuable type-strain genomes for metagenomic binning, comparative biology and taxonomic classification.</title>
        <authorList>
            <person name="Goeker M."/>
        </authorList>
    </citation>
    <scope>NUCLEOTIDE SEQUENCE [LARGE SCALE GENOMIC DNA]</scope>
    <source>
        <strain evidence="2 3">DSM 16325</strain>
    </source>
</reference>
<dbReference type="PANTHER" id="PTHR42957">
    <property type="entry name" value="HELICASE MJ1565-RELATED"/>
    <property type="match status" value="1"/>
</dbReference>
<dbReference type="Proteomes" id="UP000520011">
    <property type="component" value="Unassembled WGS sequence"/>
</dbReference>
<dbReference type="PANTHER" id="PTHR42957:SF1">
    <property type="entry name" value="HELICASE MJ1565-RELATED"/>
    <property type="match status" value="1"/>
</dbReference>
<dbReference type="CDD" id="cd01127">
    <property type="entry name" value="TrwB_TraG_TraD_VirD4"/>
    <property type="match status" value="1"/>
</dbReference>
<comment type="caution">
    <text evidence="2">The sequence shown here is derived from an EMBL/GenBank/DDBJ whole genome shotgun (WGS) entry which is preliminary data.</text>
</comment>
<dbReference type="EMBL" id="JACHEP010000001">
    <property type="protein sequence ID" value="MBB5322930.1"/>
    <property type="molecule type" value="Genomic_DNA"/>
</dbReference>
<protein>
    <recommendedName>
        <fullName evidence="1">Helicase HerA central domain-containing protein</fullName>
    </recommendedName>
</protein>
<dbReference type="AlphaFoldDB" id="A0A7W8ILY3"/>
<evidence type="ECO:0000259" key="1">
    <source>
        <dbReference type="Pfam" id="PF01935"/>
    </source>
</evidence>
<organism evidence="2 3">
    <name type="scientific">Anoxybacteroides tepidamans</name>
    <dbReference type="NCBI Taxonomy" id="265948"/>
    <lineage>
        <taxon>Bacteria</taxon>
        <taxon>Bacillati</taxon>
        <taxon>Bacillota</taxon>
        <taxon>Bacilli</taxon>
        <taxon>Bacillales</taxon>
        <taxon>Anoxybacillaceae</taxon>
        <taxon>Anoxybacteroides</taxon>
    </lineage>
</organism>
<gene>
    <name evidence="2" type="ORF">HNQ34_000007</name>
</gene>
<dbReference type="InterPro" id="IPR002789">
    <property type="entry name" value="HerA_central"/>
</dbReference>
<name>A0A7W8ILY3_9BACL</name>
<feature type="domain" description="Helicase HerA central" evidence="1">
    <location>
        <begin position="149"/>
        <end position="350"/>
    </location>
</feature>
<dbReference type="InterPro" id="IPR008571">
    <property type="entry name" value="HerA-like"/>
</dbReference>
<keyword evidence="3" id="KW-1185">Reference proteome</keyword>
<dbReference type="Gene3D" id="3.40.50.300">
    <property type="entry name" value="P-loop containing nucleotide triphosphate hydrolases"/>
    <property type="match status" value="2"/>
</dbReference>
<dbReference type="RefSeq" id="WP_183250742.1">
    <property type="nucleotide sequence ID" value="NZ_JACHEP010000001.1"/>
</dbReference>
<evidence type="ECO:0000313" key="2">
    <source>
        <dbReference type="EMBL" id="MBB5322930.1"/>
    </source>
</evidence>
<accession>A0A7W8ILY3</accession>